<dbReference type="GO" id="GO:0015031">
    <property type="term" value="P:protein transport"/>
    <property type="evidence" value="ECO:0007669"/>
    <property type="project" value="UniProtKB-KW"/>
</dbReference>
<keyword evidence="5" id="KW-0653">Protein transport</keyword>
<dbReference type="AlphaFoldDB" id="A0AA91T2P3"/>
<evidence type="ECO:0000256" key="8">
    <source>
        <dbReference type="SAM" id="MobiDB-lite"/>
    </source>
</evidence>
<dbReference type="EMBL" id="LYUB02000005">
    <property type="protein sequence ID" value="OVF09275.1"/>
    <property type="molecule type" value="Genomic_DNA"/>
</dbReference>
<comment type="caution">
    <text evidence="9">The sequence shown here is derived from an EMBL/GenBank/DDBJ whole genome shotgun (WGS) entry which is preliminary data.</text>
</comment>
<dbReference type="Proteomes" id="UP000195602">
    <property type="component" value="Unassembled WGS sequence"/>
</dbReference>
<evidence type="ECO:0000256" key="6">
    <source>
        <dbReference type="ARBA" id="ARBA00023034"/>
    </source>
</evidence>
<dbReference type="InterPro" id="IPR033370">
    <property type="entry name" value="COG1"/>
</dbReference>
<sequence length="964" mass="109888">MEVSRRNSVMSASPGSAPSHSTNNESSSELAEFSVDEIFSKYSVHQVQKLHYDYKRNVAKAKEDLHRLVGEKYRDLIRIAEDIEGMSEMSREVDNHLSDLSYKPSNYVSFGSSSLSKFDSMIRRSNARSSRTKSYKTILNNVINNKLISLDLKLKTDKLKRSSTLVFMAKLYYTIGVTFKETLCQNPNSSTNLIILKNSFVNYLEYKIATFNTASESLLADSEILYSKGKRFDEDGDIEFYTDTFGDDEQEELSDSEESDYSIPAPSHFNSASPIVNYVLAYIIVNHDNEALDTLEKVADKFITLRQNYLSKRLESVQKSAKNLPKPKIDFFPIFNYIETTCSYVDKLFVSQDTATNDLYRLLKSVTDWNASDIIGFHNWFDEERVSFDLRQYLLHVPPENTEKKFSAFASIAYNFSIDCLVTCSKTSDFVQSSKSSLYLLHNFVNALRRAEVFFLSNTSTCFTVQLLSEADVANRILEYVQRDVLEQLVKEHINLLSSENTMSIRHLVHREIESKSFRGTASHEPFTSSFVELMDSNINDYITSVINLTTTAPTRQENECSESALHQWFSKTLHFLNLLKLSDDSVPRKIFKSLDREFTDLDGVSGSWGSFSKEKLQDTFGRLRSNVLKTLLSQVEIFSKSIEDLVEVNLEQNKLDIIIFLLRILIITKENTLNVGDEKQISAIITSIDVSMTKACGKLFIAFSSTLDGETSFADIIESNNFLSLDSDTLPVRPHIGLSSAFYWLSLKFFDSAHYKKHEMCNMYSNQNLRSSFVEAKKTWIMNDIIQKLLEFSKKDVVNVKDNGKEIEDTKAEVVEEEVKEKVEEKEGEKEPKEANEEQDGWENEDDWEESDLNNCGISDKESAVNASLGDINEQVSDANDAVASEKMLPEQSRQCLANIIFLLSFVEEGGVTETNKKLTELIETLNEKSSEPLQHSSVEYIVRNVTDFYKSSKHLYLPLSAN</sequence>
<dbReference type="PANTHER" id="PTHR31658:SF0">
    <property type="entry name" value="CONSERVED OLIGOMERIC GOLGI COMPLEX SUBUNIT 1"/>
    <property type="match status" value="1"/>
</dbReference>
<keyword evidence="4" id="KW-0813">Transport</keyword>
<evidence type="ECO:0000256" key="5">
    <source>
        <dbReference type="ARBA" id="ARBA00022927"/>
    </source>
</evidence>
<comment type="subcellular location">
    <subcellularLocation>
        <location evidence="1">Golgi apparatus membrane</location>
        <topology evidence="1">Peripheral membrane protein</topology>
    </subcellularLocation>
</comment>
<dbReference type="GO" id="GO:0000139">
    <property type="term" value="C:Golgi membrane"/>
    <property type="evidence" value="ECO:0007669"/>
    <property type="project" value="UniProtKB-SubCell"/>
</dbReference>
<feature type="compositionally biased region" description="Acidic residues" evidence="8">
    <location>
        <begin position="838"/>
        <end position="853"/>
    </location>
</feature>
<evidence type="ECO:0000256" key="2">
    <source>
        <dbReference type="ARBA" id="ARBA00006653"/>
    </source>
</evidence>
<evidence type="ECO:0000313" key="9">
    <source>
        <dbReference type="EMBL" id="OVF09275.1"/>
    </source>
</evidence>
<accession>A0AA91T2P3</accession>
<dbReference type="Pfam" id="PF08700">
    <property type="entry name" value="VPS51_Exo84_N"/>
    <property type="match status" value="1"/>
</dbReference>
<keyword evidence="7" id="KW-0472">Membrane</keyword>
<dbReference type="KEGG" id="clus:A9F13_05g00616"/>
<reference evidence="9 10" key="1">
    <citation type="submission" date="2017-04" db="EMBL/GenBank/DDBJ databases">
        <title>Draft genome of the yeast Clavispora lusitaniae type strain CBS 6936.</title>
        <authorList>
            <person name="Durrens P."/>
            <person name="Klopp C."/>
            <person name="Biteau N."/>
            <person name="Fitton-Ouhabi V."/>
            <person name="Dementhon K."/>
            <person name="Accoceberry I."/>
            <person name="Sherman D.J."/>
            <person name="Noel T."/>
        </authorList>
    </citation>
    <scope>NUCLEOTIDE SEQUENCE [LARGE SCALE GENOMIC DNA]</scope>
    <source>
        <strain evidence="9 10">CBS 6936</strain>
    </source>
</reference>
<gene>
    <name evidence="9" type="ORF">A9F13_05g00616</name>
</gene>
<organism evidence="9 10">
    <name type="scientific">Clavispora lusitaniae</name>
    <name type="common">Candida lusitaniae</name>
    <dbReference type="NCBI Taxonomy" id="36911"/>
    <lineage>
        <taxon>Eukaryota</taxon>
        <taxon>Fungi</taxon>
        <taxon>Dikarya</taxon>
        <taxon>Ascomycota</taxon>
        <taxon>Saccharomycotina</taxon>
        <taxon>Pichiomycetes</taxon>
        <taxon>Metschnikowiaceae</taxon>
        <taxon>Clavispora</taxon>
    </lineage>
</organism>
<feature type="compositionally biased region" description="Basic and acidic residues" evidence="8">
    <location>
        <begin position="816"/>
        <end position="837"/>
    </location>
</feature>
<evidence type="ECO:0000313" key="10">
    <source>
        <dbReference type="Proteomes" id="UP000195602"/>
    </source>
</evidence>
<evidence type="ECO:0000256" key="7">
    <source>
        <dbReference type="ARBA" id="ARBA00023136"/>
    </source>
</evidence>
<protein>
    <recommendedName>
        <fullName evidence="3">Conserved oligomeric Golgi complex subunit 1</fullName>
    </recommendedName>
</protein>
<comment type="similarity">
    <text evidence="2">Belongs to the COG1 family.</text>
</comment>
<keyword evidence="6" id="KW-0333">Golgi apparatus</keyword>
<feature type="region of interest" description="Disordered" evidence="8">
    <location>
        <begin position="816"/>
        <end position="858"/>
    </location>
</feature>
<dbReference type="GO" id="GO:0006891">
    <property type="term" value="P:intra-Golgi vesicle-mediated transport"/>
    <property type="evidence" value="ECO:0007669"/>
    <property type="project" value="InterPro"/>
</dbReference>
<evidence type="ECO:0000256" key="1">
    <source>
        <dbReference type="ARBA" id="ARBA00004395"/>
    </source>
</evidence>
<feature type="region of interest" description="Disordered" evidence="8">
    <location>
        <begin position="1"/>
        <end position="27"/>
    </location>
</feature>
<evidence type="ECO:0000256" key="3">
    <source>
        <dbReference type="ARBA" id="ARBA00020978"/>
    </source>
</evidence>
<dbReference type="PANTHER" id="PTHR31658">
    <property type="entry name" value="CONSERVED OLIGOMERIC GOLGI COMPLEX SUBUNIT 1"/>
    <property type="match status" value="1"/>
</dbReference>
<evidence type="ECO:0000256" key="4">
    <source>
        <dbReference type="ARBA" id="ARBA00022448"/>
    </source>
</evidence>
<dbReference type="GO" id="GO:0017119">
    <property type="term" value="C:Golgi transport complex"/>
    <property type="evidence" value="ECO:0007669"/>
    <property type="project" value="InterPro"/>
</dbReference>
<name>A0AA91T2P3_CLALS</name>
<proteinExistence type="inferred from homology"/>